<reference evidence="9 10" key="1">
    <citation type="journal article" date="2021" name="Sci. Rep.">
        <title>Genome analysis of a halophilic bacterium Halomonas malpeensis YU-PRIM-29(T) reveals its exopolysaccharide and pigment producing capabilities.</title>
        <authorList>
            <person name="Athmika"/>
            <person name="Ghate S.D."/>
            <person name="Arun A.B."/>
            <person name="Rao S.S."/>
            <person name="Kumar S.T.A."/>
            <person name="Kandiyil M.K."/>
            <person name="Saptami K."/>
            <person name="Rekha P.D."/>
        </authorList>
    </citation>
    <scope>NUCLEOTIDE SEQUENCE [LARGE SCALE GENOMIC DNA]</scope>
    <source>
        <strain evidence="10">prim 29</strain>
    </source>
</reference>
<evidence type="ECO:0000313" key="9">
    <source>
        <dbReference type="EMBL" id="MCB8888020.1"/>
    </source>
</evidence>
<feature type="domain" description="4Fe-4S ferredoxin-type" evidence="8">
    <location>
        <begin position="240"/>
        <end position="269"/>
    </location>
</feature>
<feature type="transmembrane region" description="Helical" evidence="7">
    <location>
        <begin position="153"/>
        <end position="173"/>
    </location>
</feature>
<dbReference type="SUPFAM" id="SSF54862">
    <property type="entry name" value="4Fe-4S ferredoxins"/>
    <property type="match status" value="1"/>
</dbReference>
<feature type="transmembrane region" description="Helical" evidence="7">
    <location>
        <begin position="318"/>
        <end position="337"/>
    </location>
</feature>
<dbReference type="Pfam" id="PF12801">
    <property type="entry name" value="Fer4_5"/>
    <property type="match status" value="1"/>
</dbReference>
<evidence type="ECO:0000259" key="8">
    <source>
        <dbReference type="PROSITE" id="PS51379"/>
    </source>
</evidence>
<feature type="transmembrane region" description="Helical" evidence="7">
    <location>
        <begin position="185"/>
        <end position="204"/>
    </location>
</feature>
<dbReference type="PANTHER" id="PTHR30176">
    <property type="entry name" value="FERREDOXIN-TYPE PROTEIN NAPH"/>
    <property type="match status" value="1"/>
</dbReference>
<evidence type="ECO:0000256" key="7">
    <source>
        <dbReference type="SAM" id="Phobius"/>
    </source>
</evidence>
<dbReference type="InterPro" id="IPR032879">
    <property type="entry name" value="FixG_C"/>
</dbReference>
<dbReference type="NCBIfam" id="TIGR02745">
    <property type="entry name" value="ccoG_rdxA_fixG"/>
    <property type="match status" value="1"/>
</dbReference>
<keyword evidence="7" id="KW-1133">Transmembrane helix</keyword>
<keyword evidence="3" id="KW-0479">Metal-binding</keyword>
<dbReference type="PROSITE" id="PS51379">
    <property type="entry name" value="4FE4S_FER_2"/>
    <property type="match status" value="1"/>
</dbReference>
<dbReference type="PROSITE" id="PS00198">
    <property type="entry name" value="4FE4S_FER_1"/>
    <property type="match status" value="1"/>
</dbReference>
<evidence type="ECO:0000256" key="3">
    <source>
        <dbReference type="ARBA" id="ARBA00022723"/>
    </source>
</evidence>
<keyword evidence="7" id="KW-0472">Membrane</keyword>
<keyword evidence="10" id="KW-1185">Reference proteome</keyword>
<dbReference type="PANTHER" id="PTHR30176:SF3">
    <property type="entry name" value="FERREDOXIN-TYPE PROTEIN NAPH"/>
    <property type="match status" value="1"/>
</dbReference>
<dbReference type="InterPro" id="IPR017896">
    <property type="entry name" value="4Fe4S_Fe-S-bd"/>
</dbReference>
<evidence type="ECO:0000256" key="2">
    <source>
        <dbReference type="ARBA" id="ARBA00022485"/>
    </source>
</evidence>
<keyword evidence="4" id="KW-0249">Electron transport</keyword>
<dbReference type="RefSeq" id="WP_227388620.1">
    <property type="nucleotide sequence ID" value="NZ_JBHSCJ010000003.1"/>
</dbReference>
<keyword evidence="2" id="KW-0004">4Fe-4S</keyword>
<dbReference type="InterPro" id="IPR013783">
    <property type="entry name" value="Ig-like_fold"/>
</dbReference>
<evidence type="ECO:0000256" key="6">
    <source>
        <dbReference type="ARBA" id="ARBA00023014"/>
    </source>
</evidence>
<evidence type="ECO:0000256" key="4">
    <source>
        <dbReference type="ARBA" id="ARBA00022982"/>
    </source>
</evidence>
<evidence type="ECO:0000256" key="5">
    <source>
        <dbReference type="ARBA" id="ARBA00023004"/>
    </source>
</evidence>
<dbReference type="Gene3D" id="2.60.40.10">
    <property type="entry name" value="Immunoglobulins"/>
    <property type="match status" value="1"/>
</dbReference>
<keyword evidence="6" id="KW-0411">Iron-sulfur</keyword>
<name>A0ABS8DQ67_9GAMM</name>
<sequence length="449" mass="49890">MQPIPAQDITPSATAPPRGRLYVRESKGRFQRLRRALNGVLMTAFLLLPWLSWRGQALVWLDIAGREFHLFGATFHPQEFVVLALALIAAAFGLFAVTALAGRVWCGYACPQSVWSFAFMWVEHRLEGARHRRLRRDRHSTAVHRVRKALKHAIWLALALGTAVTVVGYFMPIEALLVELVTFEAGGWAFFWVGFFTLFTYLNAGWLREQVCLYMCPYARFQAVMYERDTLIVAYDAARGEPRNHATGDCVDCQVCVQVCPTGIDIRDGLQYACLQCGACVDACDAVMTRLDRPTGLIGYTTQSRLEGRAGKHLRPRLLGYLGALAVVLVALVVLLGQRVPVGFEVERPRASLYTTTDAGEIRNVYRLTVRNLDTTAHRFRLSATGIDGARLDVQAIDVPAGESRSQVVNVTAPAEGLAPSQPLSLRLSAEQGDLQAERETRFLGGERR</sequence>
<dbReference type="Pfam" id="PF11614">
    <property type="entry name" value="FixG_C"/>
    <property type="match status" value="1"/>
</dbReference>
<keyword evidence="1" id="KW-0813">Transport</keyword>
<evidence type="ECO:0000313" key="10">
    <source>
        <dbReference type="Proteomes" id="UP001319882"/>
    </source>
</evidence>
<dbReference type="Proteomes" id="UP001319882">
    <property type="component" value="Unassembled WGS sequence"/>
</dbReference>
<dbReference type="InterPro" id="IPR051684">
    <property type="entry name" value="Electron_Trans/Redox"/>
</dbReference>
<comment type="caution">
    <text evidence="9">The sequence shown here is derived from an EMBL/GenBank/DDBJ whole genome shotgun (WGS) entry which is preliminary data.</text>
</comment>
<feature type="transmembrane region" description="Helical" evidence="7">
    <location>
        <begin position="36"/>
        <end position="53"/>
    </location>
</feature>
<organism evidence="9 10">
    <name type="scientific">Vreelandella malpeensis</name>
    <dbReference type="NCBI Taxonomy" id="1172368"/>
    <lineage>
        <taxon>Bacteria</taxon>
        <taxon>Pseudomonadati</taxon>
        <taxon>Pseudomonadota</taxon>
        <taxon>Gammaproteobacteria</taxon>
        <taxon>Oceanospirillales</taxon>
        <taxon>Halomonadaceae</taxon>
        <taxon>Vreelandella</taxon>
    </lineage>
</organism>
<proteinExistence type="predicted"/>
<dbReference type="EMBL" id="WHVL01000001">
    <property type="protein sequence ID" value="MCB8888020.1"/>
    <property type="molecule type" value="Genomic_DNA"/>
</dbReference>
<dbReference type="InterPro" id="IPR014116">
    <property type="entry name" value="Cyt_c_oxidase_cbb3_FixG"/>
</dbReference>
<keyword evidence="5" id="KW-0408">Iron</keyword>
<dbReference type="Pfam" id="PF13746">
    <property type="entry name" value="Fer4_18"/>
    <property type="match status" value="2"/>
</dbReference>
<accession>A0ABS8DQ67</accession>
<protein>
    <submittedName>
        <fullName evidence="9">Cytochrome c oxidase accessory protein CcoG</fullName>
    </submittedName>
</protein>
<gene>
    <name evidence="9" type="primary">ccoG</name>
    <name evidence="9" type="ORF">GEV37_02630</name>
</gene>
<keyword evidence="7" id="KW-0812">Transmembrane</keyword>
<dbReference type="InterPro" id="IPR017900">
    <property type="entry name" value="4Fe4S_Fe_S_CS"/>
</dbReference>
<evidence type="ECO:0000256" key="1">
    <source>
        <dbReference type="ARBA" id="ARBA00022448"/>
    </source>
</evidence>
<feature type="transmembrane region" description="Helical" evidence="7">
    <location>
        <begin position="80"/>
        <end position="101"/>
    </location>
</feature>